<dbReference type="NCBIfam" id="NF001311">
    <property type="entry name" value="PRK00258.1-3"/>
    <property type="match status" value="1"/>
</dbReference>
<evidence type="ECO:0000313" key="6">
    <source>
        <dbReference type="Proteomes" id="UP000759246"/>
    </source>
</evidence>
<dbReference type="EC" id="1.1.1.25" evidence="5"/>
<feature type="domain" description="Shikimate dehydrogenase substrate binding N-terminal" evidence="3">
    <location>
        <begin position="7"/>
        <end position="89"/>
    </location>
</feature>
<dbReference type="Pfam" id="PF18317">
    <property type="entry name" value="SDH_C"/>
    <property type="match status" value="1"/>
</dbReference>
<gene>
    <name evidence="5" type="ORF">HXK09_08555</name>
</gene>
<evidence type="ECO:0000259" key="4">
    <source>
        <dbReference type="Pfam" id="PF18317"/>
    </source>
</evidence>
<dbReference type="Gene3D" id="3.40.50.720">
    <property type="entry name" value="NAD(P)-binding Rossmann-like Domain"/>
    <property type="match status" value="1"/>
</dbReference>
<dbReference type="GO" id="GO:0004764">
    <property type="term" value="F:shikimate 3-dehydrogenase (NADP+) activity"/>
    <property type="evidence" value="ECO:0007669"/>
    <property type="project" value="UniProtKB-EC"/>
</dbReference>
<dbReference type="InterPro" id="IPR013708">
    <property type="entry name" value="Shikimate_DH-bd_N"/>
</dbReference>
<dbReference type="PANTHER" id="PTHR21089:SF1">
    <property type="entry name" value="BIFUNCTIONAL 3-DEHYDROQUINATE DEHYDRATASE_SHIKIMATE DEHYDROGENASE, CHLOROPLASTIC"/>
    <property type="match status" value="1"/>
</dbReference>
<dbReference type="GO" id="GO:0019632">
    <property type="term" value="P:shikimate metabolic process"/>
    <property type="evidence" value="ECO:0007669"/>
    <property type="project" value="TreeGrafter"/>
</dbReference>
<keyword evidence="2" id="KW-0028">Amino-acid biosynthesis</keyword>
<reference evidence="5" key="1">
    <citation type="submission" date="2020-04" db="EMBL/GenBank/DDBJ databases">
        <title>Deep metagenomics examines the oral microbiome during advanced dental caries in children, revealing novel taxa and co-occurrences with host molecules.</title>
        <authorList>
            <person name="Baker J.L."/>
            <person name="Morton J.T."/>
            <person name="Dinis M."/>
            <person name="Alvarez R."/>
            <person name="Tran N.C."/>
            <person name="Knight R."/>
            <person name="Edlund A."/>
        </authorList>
    </citation>
    <scope>NUCLEOTIDE SEQUENCE</scope>
    <source>
        <strain evidence="5">JCVI_30_bin.13</strain>
    </source>
</reference>
<dbReference type="SUPFAM" id="SSF53223">
    <property type="entry name" value="Aminoacid dehydrogenase-like, N-terminal domain"/>
    <property type="match status" value="1"/>
</dbReference>
<comment type="caution">
    <text evidence="5">The sequence shown here is derived from an EMBL/GenBank/DDBJ whole genome shotgun (WGS) entry which is preliminary data.</text>
</comment>
<dbReference type="InterPro" id="IPR022893">
    <property type="entry name" value="Shikimate_DH_fam"/>
</dbReference>
<dbReference type="InterPro" id="IPR036291">
    <property type="entry name" value="NAD(P)-bd_dom_sf"/>
</dbReference>
<keyword evidence="5" id="KW-0560">Oxidoreductase</keyword>
<evidence type="ECO:0000259" key="3">
    <source>
        <dbReference type="Pfam" id="PF08501"/>
    </source>
</evidence>
<dbReference type="SUPFAM" id="SSF51735">
    <property type="entry name" value="NAD(P)-binding Rossmann-fold domains"/>
    <property type="match status" value="1"/>
</dbReference>
<evidence type="ECO:0000256" key="1">
    <source>
        <dbReference type="ARBA" id="ARBA00004871"/>
    </source>
</evidence>
<keyword evidence="2" id="KW-0057">Aromatic amino acid biosynthesis</keyword>
<dbReference type="InterPro" id="IPR046346">
    <property type="entry name" value="Aminoacid_DH-like_N_sf"/>
</dbReference>
<dbReference type="Pfam" id="PF08501">
    <property type="entry name" value="Shikimate_dh_N"/>
    <property type="match status" value="1"/>
</dbReference>
<dbReference type="Proteomes" id="UP000759246">
    <property type="component" value="Unassembled WGS sequence"/>
</dbReference>
<evidence type="ECO:0000256" key="2">
    <source>
        <dbReference type="ARBA" id="ARBA00023141"/>
    </source>
</evidence>
<dbReference type="PANTHER" id="PTHR21089">
    <property type="entry name" value="SHIKIMATE DEHYDROGENASE"/>
    <property type="match status" value="1"/>
</dbReference>
<dbReference type="EMBL" id="JABZGF010000347">
    <property type="protein sequence ID" value="MBF0967182.1"/>
    <property type="molecule type" value="Genomic_DNA"/>
</dbReference>
<dbReference type="GO" id="GO:0009423">
    <property type="term" value="P:chorismate biosynthetic process"/>
    <property type="evidence" value="ECO:0007669"/>
    <property type="project" value="TreeGrafter"/>
</dbReference>
<evidence type="ECO:0000313" key="5">
    <source>
        <dbReference type="EMBL" id="MBF0967182.1"/>
    </source>
</evidence>
<feature type="domain" description="SDH C-terminal" evidence="4">
    <location>
        <begin position="244"/>
        <end position="274"/>
    </location>
</feature>
<dbReference type="GO" id="GO:0050661">
    <property type="term" value="F:NADP binding"/>
    <property type="evidence" value="ECO:0007669"/>
    <property type="project" value="TreeGrafter"/>
</dbReference>
<protein>
    <submittedName>
        <fullName evidence="5">Shikimate dehydrogenase</fullName>
        <ecNumber evidence="5">1.1.1.25</ecNumber>
    </submittedName>
</protein>
<name>A0A929WWB5_9ACTO</name>
<dbReference type="GO" id="GO:0005829">
    <property type="term" value="C:cytosol"/>
    <property type="evidence" value="ECO:0007669"/>
    <property type="project" value="TreeGrafter"/>
</dbReference>
<dbReference type="RefSeq" id="WP_276739641.1">
    <property type="nucleotide sequence ID" value="NZ_CAJZKY010000025.1"/>
</dbReference>
<dbReference type="Gene3D" id="3.40.50.10860">
    <property type="entry name" value="Leucine Dehydrogenase, chain A, domain 1"/>
    <property type="match status" value="1"/>
</dbReference>
<accession>A0A929WWB5</accession>
<dbReference type="AlphaFoldDB" id="A0A929WWB5"/>
<dbReference type="GO" id="GO:0009073">
    <property type="term" value="P:aromatic amino acid family biosynthetic process"/>
    <property type="evidence" value="ECO:0007669"/>
    <property type="project" value="UniProtKB-KW"/>
</dbReference>
<organism evidence="5 6">
    <name type="scientific">Actinomyces bouchesdurhonensis</name>
    <dbReference type="NCBI Taxonomy" id="1852361"/>
    <lineage>
        <taxon>Bacteria</taxon>
        <taxon>Bacillati</taxon>
        <taxon>Actinomycetota</taxon>
        <taxon>Actinomycetes</taxon>
        <taxon>Actinomycetales</taxon>
        <taxon>Actinomycetaceae</taxon>
        <taxon>Actinomyces</taxon>
    </lineage>
</organism>
<proteinExistence type="predicted"/>
<comment type="pathway">
    <text evidence="1">Metabolic intermediate biosynthesis; chorismate biosynthesis; chorismate from D-erythrose 4-phosphate and phosphoenolpyruvate: step 4/7.</text>
</comment>
<sequence length="290" mass="30133">MTTWAGVIGSPIAHSLSPVIHRAAWRQLGIDGWEYRRCDVTEEALPGFIDRLDDSFRGLSVTMPCKQAVMPLLDAIDPLAVAVGAVNTVVPSAGMLAGFNTDVSGIASAIRRACDDAGVPKPSSALVLGARATASSALAALGELGITNTTVAARRFGGPGSVIAAASRLGVTIDQVMWSDTEAVAAAAASRDVLISTLPAGVADSLAEVLSPRQGQILLDVVYSPRETALRAAYERAGAVVAEGTDMLIYQGAAQVQLMTGHSPDPEVMRAALEDELTRRAYADRGEGRP</sequence>
<dbReference type="InterPro" id="IPR041121">
    <property type="entry name" value="SDH_C"/>
</dbReference>